<dbReference type="Pfam" id="PF00173">
    <property type="entry name" value="Cyt-b5"/>
    <property type="match status" value="1"/>
</dbReference>
<dbReference type="Gene3D" id="3.10.120.10">
    <property type="entry name" value="Cytochrome b5-like heme/steroid binding domain"/>
    <property type="match status" value="1"/>
</dbReference>
<accession>A0ABN9WWQ5</accession>
<dbReference type="PANTHER" id="PTHR10292:SF1">
    <property type="entry name" value="CLATHRIN HEAVY CHAIN"/>
    <property type="match status" value="1"/>
</dbReference>
<dbReference type="InterPro" id="IPR036400">
    <property type="entry name" value="Cyt_B5-like_heme/steroid_sf"/>
</dbReference>
<evidence type="ECO:0000313" key="4">
    <source>
        <dbReference type="Proteomes" id="UP001189429"/>
    </source>
</evidence>
<evidence type="ECO:0000256" key="1">
    <source>
        <dbReference type="SAM" id="MobiDB-lite"/>
    </source>
</evidence>
<name>A0ABN9WWQ5_9DINO</name>
<dbReference type="EMBL" id="CAUYUJ010019289">
    <property type="protein sequence ID" value="CAK0890043.1"/>
    <property type="molecule type" value="Genomic_DNA"/>
</dbReference>
<dbReference type="SUPFAM" id="SSF50989">
    <property type="entry name" value="Clathrin heavy-chain terminal domain"/>
    <property type="match status" value="1"/>
</dbReference>
<dbReference type="Proteomes" id="UP001189429">
    <property type="component" value="Unassembled WGS sequence"/>
</dbReference>
<organism evidence="3 4">
    <name type="scientific">Prorocentrum cordatum</name>
    <dbReference type="NCBI Taxonomy" id="2364126"/>
    <lineage>
        <taxon>Eukaryota</taxon>
        <taxon>Sar</taxon>
        <taxon>Alveolata</taxon>
        <taxon>Dinophyceae</taxon>
        <taxon>Prorocentrales</taxon>
        <taxon>Prorocentraceae</taxon>
        <taxon>Prorocentrum</taxon>
    </lineage>
</organism>
<dbReference type="SUPFAM" id="SSF55856">
    <property type="entry name" value="Cytochrome b5-like heme/steroid binding domain"/>
    <property type="match status" value="1"/>
</dbReference>
<dbReference type="PROSITE" id="PS50255">
    <property type="entry name" value="CYTOCHROME_B5_2"/>
    <property type="match status" value="1"/>
</dbReference>
<evidence type="ECO:0000259" key="2">
    <source>
        <dbReference type="PROSITE" id="PS50255"/>
    </source>
</evidence>
<feature type="domain" description="Cytochrome b5 heme-binding" evidence="2">
    <location>
        <begin position="47"/>
        <end position="130"/>
    </location>
</feature>
<proteinExistence type="predicted"/>
<dbReference type="Gene3D" id="2.130.10.110">
    <property type="entry name" value="Clathrin heavy-chain terminal domain"/>
    <property type="match status" value="1"/>
</dbReference>
<dbReference type="InterPro" id="IPR001199">
    <property type="entry name" value="Cyt_B5-like_heme/steroid-bd"/>
</dbReference>
<dbReference type="InterPro" id="IPR016025">
    <property type="entry name" value="Clathrin_H-chain_N"/>
</dbReference>
<sequence>MAQEPQTAGATELPSGYHTDQPRRPATTLPDGRYEEQLPKQAPPSGKVLYTMEEVAKHDTMDDGWIVVGNLVYDITNFARFHPGFVHGTQVSTIIAIQRNLGKDCTEEFLMIHSKKARRQLTDYRIGELAPAPASGWPACPFHFGVPLGSRACDSPVVAAPDGLQRLRALEKATPGAARVALPSRAPEAGNLQTKLHVMDVTAPRGEGLPAPFRVQQEVAMPPEAPGDFAVALHLSEKHGVIFMITKAGYLFVFDAATASMLVRTRVSQETIFISTGSTLSGGCIFVNRKGQVMSVKVNEGAIINYISNSLPQLANRGDIAFALARRFGLP</sequence>
<evidence type="ECO:0000313" key="3">
    <source>
        <dbReference type="EMBL" id="CAK0890043.1"/>
    </source>
</evidence>
<comment type="caution">
    <text evidence="3">The sequence shown here is derived from an EMBL/GenBank/DDBJ whole genome shotgun (WGS) entry which is preliminary data.</text>
</comment>
<gene>
    <name evidence="3" type="ORF">PCOR1329_LOCUS70371</name>
</gene>
<feature type="region of interest" description="Disordered" evidence="1">
    <location>
        <begin position="1"/>
        <end position="44"/>
    </location>
</feature>
<dbReference type="PANTHER" id="PTHR10292">
    <property type="entry name" value="CLATHRIN HEAVY CHAIN RELATED"/>
    <property type="match status" value="1"/>
</dbReference>
<reference evidence="3" key="1">
    <citation type="submission" date="2023-10" db="EMBL/GenBank/DDBJ databases">
        <authorList>
            <person name="Chen Y."/>
            <person name="Shah S."/>
            <person name="Dougan E. K."/>
            <person name="Thang M."/>
            <person name="Chan C."/>
        </authorList>
    </citation>
    <scope>NUCLEOTIDE SEQUENCE [LARGE SCALE GENOMIC DNA]</scope>
</reference>
<protein>
    <recommendedName>
        <fullName evidence="2">Cytochrome b5 heme-binding domain-containing protein</fullName>
    </recommendedName>
</protein>
<keyword evidence="4" id="KW-1185">Reference proteome</keyword>
<feature type="non-terminal residue" evidence="3">
    <location>
        <position position="331"/>
    </location>
</feature>
<dbReference type="SMART" id="SM01117">
    <property type="entry name" value="Cyt-b5"/>
    <property type="match status" value="1"/>
</dbReference>